<evidence type="ECO:0000256" key="8">
    <source>
        <dbReference type="ARBA" id="ARBA00024495"/>
    </source>
</evidence>
<evidence type="ECO:0000256" key="1">
    <source>
        <dbReference type="ARBA" id="ARBA00006432"/>
    </source>
</evidence>
<dbReference type="PANTHER" id="PTHR43272">
    <property type="entry name" value="LONG-CHAIN-FATTY-ACID--COA LIGASE"/>
    <property type="match status" value="1"/>
</dbReference>
<evidence type="ECO:0000256" key="3">
    <source>
        <dbReference type="ARBA" id="ARBA00022741"/>
    </source>
</evidence>
<keyword evidence="13" id="KW-0443">Lipid metabolism</keyword>
<keyword evidence="16" id="KW-1185">Reference proteome</keyword>
<keyword evidence="14" id="KW-1133">Transmembrane helix</keyword>
<dbReference type="SUPFAM" id="SSF56801">
    <property type="entry name" value="Acetyl-CoA synthetase-like"/>
    <property type="match status" value="1"/>
</dbReference>
<dbReference type="PROSITE" id="PS00455">
    <property type="entry name" value="AMP_BINDING"/>
    <property type="match status" value="1"/>
</dbReference>
<dbReference type="WBParaSite" id="SMUV_0000658701-mRNA-1">
    <property type="protein sequence ID" value="SMUV_0000658701-mRNA-1"/>
    <property type="gene ID" value="SMUV_0000658701"/>
</dbReference>
<comment type="catalytic activity">
    <reaction evidence="6">
        <text>5-hydroxy-(6E,8Z,11Z,14Z)-eicosatetraenoate + ATP + CoA = 5-hydroxy-(6E,8Z,11Z,14Z)-eicosatetraenoyl-CoA + AMP + diphosphate</text>
        <dbReference type="Rhea" id="RHEA:52108"/>
        <dbReference type="ChEBI" id="CHEBI:30616"/>
        <dbReference type="ChEBI" id="CHEBI:33019"/>
        <dbReference type="ChEBI" id="CHEBI:57287"/>
        <dbReference type="ChEBI" id="CHEBI:65341"/>
        <dbReference type="ChEBI" id="CHEBI:136407"/>
        <dbReference type="ChEBI" id="CHEBI:456215"/>
    </reaction>
    <physiologicalReaction direction="left-to-right" evidence="6">
        <dbReference type="Rhea" id="RHEA:52109"/>
    </physiologicalReaction>
</comment>
<evidence type="ECO:0000256" key="13">
    <source>
        <dbReference type="RuleBase" id="RU369030"/>
    </source>
</evidence>
<comment type="similarity">
    <text evidence="1 13">Belongs to the ATP-dependent AMP-binding enzyme family.</text>
</comment>
<keyword evidence="5 13" id="KW-0067">ATP-binding</keyword>
<dbReference type="GO" id="GO:0047676">
    <property type="term" value="F:arachidonate-CoA ligase activity"/>
    <property type="evidence" value="ECO:0007669"/>
    <property type="project" value="UniProtKB-EC"/>
</dbReference>
<dbReference type="STRING" id="451379.A0A0N5APK7"/>
<reference evidence="17" key="1">
    <citation type="submission" date="2017-02" db="UniProtKB">
        <authorList>
            <consortium name="WormBaseParasite"/>
        </authorList>
    </citation>
    <scope>IDENTIFICATION</scope>
</reference>
<evidence type="ECO:0000313" key="16">
    <source>
        <dbReference type="Proteomes" id="UP000046393"/>
    </source>
</evidence>
<comment type="catalytic activity">
    <reaction evidence="8">
        <text>12-hydroxy-(5Z,8Z,10E,14Z)-eicosatetraenoate + ATP + CoA = 12-hydroxy-(5Z,8Z,10E,14Z)-eicosatetraenoyl-CoA + AMP + diphosphate</text>
        <dbReference type="Rhea" id="RHEA:52112"/>
        <dbReference type="ChEBI" id="CHEBI:30616"/>
        <dbReference type="ChEBI" id="CHEBI:33019"/>
        <dbReference type="ChEBI" id="CHEBI:57287"/>
        <dbReference type="ChEBI" id="CHEBI:90718"/>
        <dbReference type="ChEBI" id="CHEBI:136408"/>
        <dbReference type="ChEBI" id="CHEBI:456215"/>
    </reaction>
    <physiologicalReaction direction="left-to-right" evidence="8">
        <dbReference type="Rhea" id="RHEA:52113"/>
    </physiologicalReaction>
</comment>
<comment type="catalytic activity">
    <reaction evidence="12">
        <text>hexadecanoate + ATP + CoA = hexadecanoyl-CoA + AMP + diphosphate</text>
        <dbReference type="Rhea" id="RHEA:30751"/>
        <dbReference type="ChEBI" id="CHEBI:7896"/>
        <dbReference type="ChEBI" id="CHEBI:30616"/>
        <dbReference type="ChEBI" id="CHEBI:33019"/>
        <dbReference type="ChEBI" id="CHEBI:57287"/>
        <dbReference type="ChEBI" id="CHEBI:57379"/>
        <dbReference type="ChEBI" id="CHEBI:456215"/>
    </reaction>
    <physiologicalReaction direction="left-to-right" evidence="12">
        <dbReference type="Rhea" id="RHEA:30752"/>
    </physiologicalReaction>
</comment>
<evidence type="ECO:0000256" key="7">
    <source>
        <dbReference type="ARBA" id="ARBA00024484"/>
    </source>
</evidence>
<dbReference type="InterPro" id="IPR020845">
    <property type="entry name" value="AMP-binding_CS"/>
</dbReference>
<comment type="catalytic activity">
    <reaction evidence="9">
        <text>15-hydroxy-(5Z,8Z,11Z,13E)-eicosatetraenoate + ATP + CoA = 15-hydroxy-(5Z,8Z,11Z,13E)-eicosatetraenoyl-CoA + AMP + diphosphate</text>
        <dbReference type="Rhea" id="RHEA:52116"/>
        <dbReference type="ChEBI" id="CHEBI:30616"/>
        <dbReference type="ChEBI" id="CHEBI:33019"/>
        <dbReference type="ChEBI" id="CHEBI:57287"/>
        <dbReference type="ChEBI" id="CHEBI:78832"/>
        <dbReference type="ChEBI" id="CHEBI:136409"/>
        <dbReference type="ChEBI" id="CHEBI:456215"/>
    </reaction>
    <physiologicalReaction direction="left-to-right" evidence="9">
        <dbReference type="Rhea" id="RHEA:52117"/>
    </physiologicalReaction>
</comment>
<evidence type="ECO:0000256" key="6">
    <source>
        <dbReference type="ARBA" id="ARBA00024469"/>
    </source>
</evidence>
<name>A0A0N5APK7_9BILA</name>
<evidence type="ECO:0000256" key="10">
    <source>
        <dbReference type="ARBA" id="ARBA00024548"/>
    </source>
</evidence>
<evidence type="ECO:0000256" key="14">
    <source>
        <dbReference type="SAM" id="Phobius"/>
    </source>
</evidence>
<comment type="catalytic activity">
    <reaction evidence="10">
        <text>(5Z,8Z,11Z,14Z)-eicosatetraenoate + ATP + CoA = (5Z,8Z,11Z,14Z)-eicosatetraenoyl-CoA + AMP + diphosphate</text>
        <dbReference type="Rhea" id="RHEA:19713"/>
        <dbReference type="ChEBI" id="CHEBI:30616"/>
        <dbReference type="ChEBI" id="CHEBI:32395"/>
        <dbReference type="ChEBI" id="CHEBI:33019"/>
        <dbReference type="ChEBI" id="CHEBI:57287"/>
        <dbReference type="ChEBI" id="CHEBI:57368"/>
        <dbReference type="ChEBI" id="CHEBI:456215"/>
        <dbReference type="EC" id="6.2.1.15"/>
    </reaction>
    <physiologicalReaction direction="left-to-right" evidence="10">
        <dbReference type="Rhea" id="RHEA:19714"/>
    </physiologicalReaction>
</comment>
<dbReference type="PANTHER" id="PTHR43272:SF43">
    <property type="entry name" value="LONG-CHAIN-FATTY-ACID--COA LIGASE"/>
    <property type="match status" value="1"/>
</dbReference>
<evidence type="ECO:0000256" key="5">
    <source>
        <dbReference type="ARBA" id="ARBA00022840"/>
    </source>
</evidence>
<dbReference type="Pfam" id="PF00501">
    <property type="entry name" value="AMP-binding"/>
    <property type="match status" value="1"/>
</dbReference>
<protein>
    <recommendedName>
        <fullName evidence="13">Long-chain-fatty-acid--CoA ligase</fullName>
        <ecNumber evidence="13">6.2.1.3</ecNumber>
    </recommendedName>
</protein>
<comment type="catalytic activity">
    <reaction evidence="11">
        <text>(E)-hexadec-2-enoate + ATP + CoA = (2E)-hexadecenoyl-CoA + AMP + diphosphate</text>
        <dbReference type="Rhea" id="RHEA:36139"/>
        <dbReference type="ChEBI" id="CHEBI:30616"/>
        <dbReference type="ChEBI" id="CHEBI:33019"/>
        <dbReference type="ChEBI" id="CHEBI:57287"/>
        <dbReference type="ChEBI" id="CHEBI:61526"/>
        <dbReference type="ChEBI" id="CHEBI:72745"/>
        <dbReference type="ChEBI" id="CHEBI:456215"/>
    </reaction>
    <physiologicalReaction direction="left-to-right" evidence="11">
        <dbReference type="Rhea" id="RHEA:36140"/>
    </physiologicalReaction>
</comment>
<dbReference type="InterPro" id="IPR045311">
    <property type="entry name" value="LC-FACS_euk"/>
</dbReference>
<dbReference type="GO" id="GO:0016020">
    <property type="term" value="C:membrane"/>
    <property type="evidence" value="ECO:0007669"/>
    <property type="project" value="TreeGrafter"/>
</dbReference>
<dbReference type="Gene3D" id="3.40.50.12780">
    <property type="entry name" value="N-terminal domain of ligase-like"/>
    <property type="match status" value="1"/>
</dbReference>
<dbReference type="Proteomes" id="UP000046393">
    <property type="component" value="Unplaced"/>
</dbReference>
<organism evidence="16 17">
    <name type="scientific">Syphacia muris</name>
    <dbReference type="NCBI Taxonomy" id="451379"/>
    <lineage>
        <taxon>Eukaryota</taxon>
        <taxon>Metazoa</taxon>
        <taxon>Ecdysozoa</taxon>
        <taxon>Nematoda</taxon>
        <taxon>Chromadorea</taxon>
        <taxon>Rhabditida</taxon>
        <taxon>Spirurina</taxon>
        <taxon>Oxyuridomorpha</taxon>
        <taxon>Oxyuroidea</taxon>
        <taxon>Oxyuridae</taxon>
        <taxon>Syphacia</taxon>
    </lineage>
</organism>
<keyword evidence="3 13" id="KW-0547">Nucleotide-binding</keyword>
<keyword evidence="14" id="KW-0472">Membrane</keyword>
<evidence type="ECO:0000256" key="4">
    <source>
        <dbReference type="ARBA" id="ARBA00022832"/>
    </source>
</evidence>
<feature type="transmembrane region" description="Helical" evidence="14">
    <location>
        <begin position="6"/>
        <end position="24"/>
    </location>
</feature>
<dbReference type="CDD" id="cd05927">
    <property type="entry name" value="LC-FACS_euk"/>
    <property type="match status" value="1"/>
</dbReference>
<keyword evidence="14" id="KW-0812">Transmembrane</keyword>
<sequence length="686" mass="77482">MWLLVLGTLIIATVGYVAHWIWLWKKDRFRFVNILNLNKQAVELQDEKGAYINGMLPDVERPIQRALPEFLTLYDIFMKGVEESNNGDCLGKRINKNGPYQFKTYMEVYQLARNFGSALIKFCGVKNDRESFVGLYAKNCPEWFITSLACIQQSIVIAPLYDTLDANAASYIVNQTEMSVVIVDSAEKIKKLLDNKVCPSIRFIVVIEDIDFTEYQAIDPDVVVISYADMLKKGEANLVPMTLPKPDDHYIICYTSGTTGPPKGVILTHRNLVASISSFYLLILKGNPKLLELKGVLLSYLPLSHMMEQLDHWCLISMGGSIGYYSGTIQGLMDDAKALRPSVFPVVPRLLNRIYDLIQANLRKSNFITRTIFNIAYAQKLTLLKKGVFCNDTIWDRFVFSKVQNQLGGNVQLIATGSAPVSEQVLETCRIVLGAAIFEAYGQTECTAVTSITWLTENVGGHCGGPAACAIVKLADVPEMNYFAKDGKGEIMVKGPNVTQGYYKNPEKTSELFDKDGYLHTGDIGQFLEGGRLKIIDRKKHIFKLAQGEYVAPEKIENVYIRAPCVQQVFVDGDSLECFLIAIVVPEEEVVVKWFRNSFPEKENTTYKDILKTDEANKYVLTEMQQIGKENKLNSIEQVKAIYLESEPFSIENNLLTPTLKSKRPQLRDYYKAQIKAIYDKFKKQK</sequence>
<dbReference type="AlphaFoldDB" id="A0A0N5APK7"/>
<evidence type="ECO:0000256" key="11">
    <source>
        <dbReference type="ARBA" id="ARBA00024565"/>
    </source>
</evidence>
<keyword evidence="2 13" id="KW-0436">Ligase</keyword>
<dbReference type="GO" id="GO:0005524">
    <property type="term" value="F:ATP binding"/>
    <property type="evidence" value="ECO:0007669"/>
    <property type="project" value="UniProtKB-KW"/>
</dbReference>
<evidence type="ECO:0000256" key="12">
    <source>
        <dbReference type="ARBA" id="ARBA00049139"/>
    </source>
</evidence>
<comment type="catalytic activity">
    <reaction evidence="7">
        <text>a long-chain fatty acid + ATP + CoA = a long-chain fatty acyl-CoA + AMP + diphosphate</text>
        <dbReference type="Rhea" id="RHEA:15421"/>
        <dbReference type="ChEBI" id="CHEBI:30616"/>
        <dbReference type="ChEBI" id="CHEBI:33019"/>
        <dbReference type="ChEBI" id="CHEBI:57287"/>
        <dbReference type="ChEBI" id="CHEBI:57560"/>
        <dbReference type="ChEBI" id="CHEBI:83139"/>
        <dbReference type="ChEBI" id="CHEBI:456215"/>
        <dbReference type="EC" id="6.2.1.3"/>
    </reaction>
    <physiologicalReaction direction="left-to-right" evidence="7">
        <dbReference type="Rhea" id="RHEA:15422"/>
    </physiologicalReaction>
</comment>
<evidence type="ECO:0000256" key="9">
    <source>
        <dbReference type="ARBA" id="ARBA00024532"/>
    </source>
</evidence>
<evidence type="ECO:0000259" key="15">
    <source>
        <dbReference type="Pfam" id="PF00501"/>
    </source>
</evidence>
<proteinExistence type="inferred from homology"/>
<dbReference type="EC" id="6.2.1.3" evidence="13"/>
<comment type="function">
    <text evidence="13">Catalyzes the conversion of long-chain fatty acids to their active form acyl-CoAs for both synthesis of cellular lipids, and degradation via beta-oxidation.</text>
</comment>
<accession>A0A0N5APK7</accession>
<feature type="domain" description="AMP-dependent synthetase/ligase" evidence="15">
    <location>
        <begin position="98"/>
        <end position="503"/>
    </location>
</feature>
<keyword evidence="4 13" id="KW-0276">Fatty acid metabolism</keyword>
<dbReference type="InterPro" id="IPR000873">
    <property type="entry name" value="AMP-dep_synth/lig_dom"/>
</dbReference>
<dbReference type="InterPro" id="IPR042099">
    <property type="entry name" value="ANL_N_sf"/>
</dbReference>
<dbReference type="GO" id="GO:0005783">
    <property type="term" value="C:endoplasmic reticulum"/>
    <property type="evidence" value="ECO:0007669"/>
    <property type="project" value="TreeGrafter"/>
</dbReference>
<evidence type="ECO:0000313" key="17">
    <source>
        <dbReference type="WBParaSite" id="SMUV_0000658701-mRNA-1"/>
    </source>
</evidence>
<evidence type="ECO:0000256" key="2">
    <source>
        <dbReference type="ARBA" id="ARBA00022598"/>
    </source>
</evidence>